<evidence type="ECO:0000313" key="2">
    <source>
        <dbReference type="Proteomes" id="UP000694428"/>
    </source>
</evidence>
<dbReference type="Ensembl" id="ENSPSTT00000025321.1">
    <property type="protein sequence ID" value="ENSPSTP00000024064.1"/>
    <property type="gene ID" value="ENSPSTG00000017754.1"/>
</dbReference>
<accession>A0A8C9G351</accession>
<reference evidence="1" key="1">
    <citation type="submission" date="2025-08" db="UniProtKB">
        <authorList>
            <consortium name="Ensembl"/>
        </authorList>
    </citation>
    <scope>IDENTIFICATION</scope>
</reference>
<keyword evidence="2" id="KW-1185">Reference proteome</keyword>
<sequence length="71" mass="8539">MYSSLLRWSKYSPKLNKDFCVSIYHKEELLMPYGKYISPFHDIPLFAGSKEVYIFVWRDGLWSVSFLRIKL</sequence>
<proteinExistence type="predicted"/>
<evidence type="ECO:0000313" key="1">
    <source>
        <dbReference type="Ensembl" id="ENSPSTP00000024064.1"/>
    </source>
</evidence>
<organism evidence="1 2">
    <name type="scientific">Pavo cristatus</name>
    <name type="common">Indian peafowl</name>
    <name type="synonym">Blue peafowl</name>
    <dbReference type="NCBI Taxonomy" id="9049"/>
    <lineage>
        <taxon>Eukaryota</taxon>
        <taxon>Metazoa</taxon>
        <taxon>Chordata</taxon>
        <taxon>Craniata</taxon>
        <taxon>Vertebrata</taxon>
        <taxon>Euteleostomi</taxon>
        <taxon>Archelosauria</taxon>
        <taxon>Archosauria</taxon>
        <taxon>Dinosauria</taxon>
        <taxon>Saurischia</taxon>
        <taxon>Theropoda</taxon>
        <taxon>Coelurosauria</taxon>
        <taxon>Aves</taxon>
        <taxon>Neognathae</taxon>
        <taxon>Galloanserae</taxon>
        <taxon>Galliformes</taxon>
        <taxon>Phasianidae</taxon>
        <taxon>Phasianinae</taxon>
        <taxon>Pavo</taxon>
    </lineage>
</organism>
<dbReference type="AlphaFoldDB" id="A0A8C9G351"/>
<protein>
    <submittedName>
        <fullName evidence="1">Uncharacterized protein</fullName>
    </submittedName>
</protein>
<reference evidence="1" key="2">
    <citation type="submission" date="2025-09" db="UniProtKB">
        <authorList>
            <consortium name="Ensembl"/>
        </authorList>
    </citation>
    <scope>IDENTIFICATION</scope>
</reference>
<name>A0A8C9G351_PAVCR</name>
<dbReference type="Proteomes" id="UP000694428">
    <property type="component" value="Unplaced"/>
</dbReference>